<reference evidence="3" key="1">
    <citation type="submission" date="2020-06" db="EMBL/GenBank/DDBJ databases">
        <authorList>
            <consortium name="Plant Systems Biology data submission"/>
        </authorList>
    </citation>
    <scope>NUCLEOTIDE SEQUENCE</scope>
    <source>
        <strain evidence="3">D6</strain>
    </source>
</reference>
<feature type="transmembrane region" description="Helical" evidence="2">
    <location>
        <begin position="692"/>
        <end position="712"/>
    </location>
</feature>
<feature type="transmembrane region" description="Helical" evidence="2">
    <location>
        <begin position="572"/>
        <end position="596"/>
    </location>
</feature>
<feature type="compositionally biased region" description="Low complexity" evidence="1">
    <location>
        <begin position="178"/>
        <end position="190"/>
    </location>
</feature>
<evidence type="ECO:0000256" key="1">
    <source>
        <dbReference type="SAM" id="MobiDB-lite"/>
    </source>
</evidence>
<evidence type="ECO:0000256" key="2">
    <source>
        <dbReference type="SAM" id="Phobius"/>
    </source>
</evidence>
<feature type="compositionally biased region" description="Low complexity" evidence="1">
    <location>
        <begin position="74"/>
        <end position="83"/>
    </location>
</feature>
<keyword evidence="4" id="KW-1185">Reference proteome</keyword>
<evidence type="ECO:0000313" key="4">
    <source>
        <dbReference type="Proteomes" id="UP001153069"/>
    </source>
</evidence>
<keyword evidence="2" id="KW-0472">Membrane</keyword>
<feature type="region of interest" description="Disordered" evidence="1">
    <location>
        <begin position="160"/>
        <end position="223"/>
    </location>
</feature>
<keyword evidence="2" id="KW-1133">Transmembrane helix</keyword>
<accession>A0A9N8DUP3</accession>
<comment type="caution">
    <text evidence="3">The sequence shown here is derived from an EMBL/GenBank/DDBJ whole genome shotgun (WGS) entry which is preliminary data.</text>
</comment>
<sequence length="724" mass="79819">MKKNMKKSSSSREMRSSPTVENVSKYGVVYRQTSLQAIDDAPEPNEGTNIDRHAVSAFDLLSESVSNMTKDGSARSSNARSSNTQVRTRSQSFTLQGNASGLLVKGGTAPAVRRKTEMMSSTSSHSATTQDGAKRSIYGPKDLVQQVKIGLENLQLEEFSDDGTGMSNAGAGERRENGAALSDSSDSYDANVLGVGMEDGSGSQTNKPPRLQKQGSSLSGRHLTGSVMQGSVAELSNFSDEYDDDDDGLHGSVSSYDDDAPFKCCGVSAPDWRCIRLNRIASAVVRYAPCFWCFPIPVSATDRTVLTRLNIMSAFFALGQMVATSWLVIIMLIPPSDHEQDDEYGFTKGMEPNLWSLTGAMYSVGFFGTVIFITNLVTLKVIQVVNLVGAIRYLWVLLYLIPFQVFFVASLFDFYGVTHVWVKHWWRVPSMAWFRETYCEPGTAGTLCMVPGCGQEATSCNETEWCLVNYQATNCTAIRDAAQLEVEDLMNFYYNGNLAWGFILIAILLLIVNTLERIISRPMVQKSRESNVPAWLSLPFMGCSVVGAVFRYSPSSVLSVQAGSTYSWVGSAYMTCGVLFLITALLAWFISTFSILSSRDKRYKHVSVIVFIFFMAVTCFILTVVFVASTSYSAALVEIPISRPQKHEIACGVDTADSCSNCDGQYPLRPKCPEWSMDDVKAVLQTQTKGSATLAFIFFIYAFSALRFGFVLRKHVTMYQIEYV</sequence>
<feature type="transmembrane region" description="Helical" evidence="2">
    <location>
        <begin position="608"/>
        <end position="628"/>
    </location>
</feature>
<proteinExistence type="predicted"/>
<protein>
    <submittedName>
        <fullName evidence="3">Uncharacterized protein</fullName>
    </submittedName>
</protein>
<feature type="compositionally biased region" description="Low complexity" evidence="1">
    <location>
        <begin position="120"/>
        <end position="129"/>
    </location>
</feature>
<dbReference type="AlphaFoldDB" id="A0A9N8DUP3"/>
<gene>
    <name evidence="3" type="ORF">SEMRO_294_G110300.1</name>
</gene>
<feature type="transmembrane region" description="Helical" evidence="2">
    <location>
        <begin position="492"/>
        <end position="512"/>
    </location>
</feature>
<feature type="region of interest" description="Disordered" evidence="1">
    <location>
        <begin position="115"/>
        <end position="137"/>
    </location>
</feature>
<dbReference type="EMBL" id="CAICTM010000293">
    <property type="protein sequence ID" value="CAB9507151.1"/>
    <property type="molecule type" value="Genomic_DNA"/>
</dbReference>
<feature type="transmembrane region" description="Helical" evidence="2">
    <location>
        <begin position="311"/>
        <end position="334"/>
    </location>
</feature>
<dbReference type="Proteomes" id="UP001153069">
    <property type="component" value="Unassembled WGS sequence"/>
</dbReference>
<feature type="transmembrane region" description="Helical" evidence="2">
    <location>
        <begin position="532"/>
        <end position="552"/>
    </location>
</feature>
<feature type="region of interest" description="Disordered" evidence="1">
    <location>
        <begin position="67"/>
        <end position="91"/>
    </location>
</feature>
<organism evidence="3 4">
    <name type="scientific">Seminavis robusta</name>
    <dbReference type="NCBI Taxonomy" id="568900"/>
    <lineage>
        <taxon>Eukaryota</taxon>
        <taxon>Sar</taxon>
        <taxon>Stramenopiles</taxon>
        <taxon>Ochrophyta</taxon>
        <taxon>Bacillariophyta</taxon>
        <taxon>Bacillariophyceae</taxon>
        <taxon>Bacillariophycidae</taxon>
        <taxon>Naviculales</taxon>
        <taxon>Naviculaceae</taxon>
        <taxon>Seminavis</taxon>
    </lineage>
</organism>
<name>A0A9N8DUP3_9STRA</name>
<feature type="transmembrane region" description="Helical" evidence="2">
    <location>
        <begin position="390"/>
        <end position="412"/>
    </location>
</feature>
<feature type="region of interest" description="Disordered" evidence="1">
    <location>
        <begin position="1"/>
        <end position="26"/>
    </location>
</feature>
<keyword evidence="2" id="KW-0812">Transmembrane</keyword>
<evidence type="ECO:0000313" key="3">
    <source>
        <dbReference type="EMBL" id="CAB9507151.1"/>
    </source>
</evidence>
<feature type="compositionally biased region" description="Polar residues" evidence="1">
    <location>
        <begin position="201"/>
        <end position="219"/>
    </location>
</feature>
<dbReference type="OrthoDB" id="48552at2759"/>
<feature type="transmembrane region" description="Helical" evidence="2">
    <location>
        <begin position="354"/>
        <end position="378"/>
    </location>
</feature>